<organism evidence="1 2">
    <name type="scientific">Companilactobacillus farciminis</name>
    <dbReference type="NCBI Taxonomy" id="1612"/>
    <lineage>
        <taxon>Bacteria</taxon>
        <taxon>Bacillati</taxon>
        <taxon>Bacillota</taxon>
        <taxon>Bacilli</taxon>
        <taxon>Lactobacillales</taxon>
        <taxon>Lactobacillaceae</taxon>
        <taxon>Companilactobacillus</taxon>
    </lineage>
</organism>
<gene>
    <name evidence="1" type="ORF">C5L30_001993</name>
</gene>
<proteinExistence type="predicted"/>
<dbReference type="AlphaFoldDB" id="A0A4R5NBD8"/>
<protein>
    <submittedName>
        <fullName evidence="1">Uncharacterized protein</fullName>
    </submittedName>
</protein>
<dbReference type="STRING" id="1612.ABB44_05180"/>
<dbReference type="OrthoDB" id="9884894at2"/>
<reference evidence="1 2" key="1">
    <citation type="journal article" date="2019" name="Appl. Microbiol. Biotechnol.">
        <title>Uncovering carbohydrate metabolism through a genotype-phenotype association study of 56 lactic acid bacteria genomes.</title>
        <authorList>
            <person name="Buron-Moles G."/>
            <person name="Chailyan A."/>
            <person name="Dolejs I."/>
            <person name="Forster J."/>
            <person name="Miks M.H."/>
        </authorList>
    </citation>
    <scope>NUCLEOTIDE SEQUENCE [LARGE SCALE GENOMIC DNA]</scope>
    <source>
        <strain evidence="1 2">ATCC 29644</strain>
    </source>
</reference>
<dbReference type="Proteomes" id="UP000295257">
    <property type="component" value="Unassembled WGS sequence"/>
</dbReference>
<name>A0A4R5NBD8_9LACO</name>
<dbReference type="RefSeq" id="WP_010018799.1">
    <property type="nucleotide sequence ID" value="NZ_PUFN01000029.1"/>
</dbReference>
<accession>A0A4R5NBD8</accession>
<evidence type="ECO:0000313" key="1">
    <source>
        <dbReference type="EMBL" id="TDG69860.1"/>
    </source>
</evidence>
<comment type="caution">
    <text evidence="1">The sequence shown here is derived from an EMBL/GenBank/DDBJ whole genome shotgun (WGS) entry which is preliminary data.</text>
</comment>
<evidence type="ECO:0000313" key="2">
    <source>
        <dbReference type="Proteomes" id="UP000295257"/>
    </source>
</evidence>
<dbReference type="EMBL" id="PUFN01000029">
    <property type="protein sequence ID" value="TDG69860.1"/>
    <property type="molecule type" value="Genomic_DNA"/>
</dbReference>
<keyword evidence="2" id="KW-1185">Reference proteome</keyword>
<sequence length="157" mass="19105">MNDKEISKIMLQNKEQLGIYEPNYKKNERPFFVTLENQFELVDSDYSNLYLHYSDDEGEFVWRNTLNKNWPTDITVFTDSIVEDFNLSKEEELLFSNFRVDAWKHLNNLQKYWSQVLREEEDIFEDKKELESSEEYQTLTDIRNIKNDLRKTYFGDK</sequence>